<dbReference type="InParanoid" id="Q011B9"/>
<dbReference type="PANTHER" id="PTHR34127">
    <property type="entry name" value="OS04G0405600 PROTEIN"/>
    <property type="match status" value="1"/>
</dbReference>
<name>Q011B9_OSTTA</name>
<keyword evidence="3" id="KW-1185">Reference proteome</keyword>
<reference evidence="2 3" key="2">
    <citation type="journal article" date="2014" name="BMC Genomics">
        <title>An improved genome of the model marine alga Ostreococcus tauri unfolds by assessing Illumina de novo assemblies.</title>
        <authorList>
            <person name="Blanc-Mathieu R."/>
            <person name="Verhelst B."/>
            <person name="Derelle E."/>
            <person name="Rombauts S."/>
            <person name="Bouget F.Y."/>
            <person name="Carre I."/>
            <person name="Chateau A."/>
            <person name="Eyre-Walker A."/>
            <person name="Grimsley N."/>
            <person name="Moreau H."/>
            <person name="Piegu B."/>
            <person name="Rivals E."/>
            <person name="Schackwitz W."/>
            <person name="Van de Peer Y."/>
            <person name="Piganeau G."/>
        </authorList>
    </citation>
    <scope>NUCLEOTIDE SEQUENCE [LARGE SCALE GENOMIC DNA]</scope>
    <source>
        <strain evidence="3">OTTH 0595 / CCAP 157/2 / RCC745</strain>
    </source>
</reference>
<comment type="caution">
    <text evidence="2">The sequence shown here is derived from an EMBL/GenBank/DDBJ whole genome shotgun (WGS) entry which is preliminary data.</text>
</comment>
<dbReference type="EMBL" id="CAID01000009">
    <property type="protein sequence ID" value="CAL55511.1"/>
    <property type="molecule type" value="Genomic_DNA"/>
</dbReference>
<evidence type="ECO:0000313" key="3">
    <source>
        <dbReference type="Proteomes" id="UP000009170"/>
    </source>
</evidence>
<dbReference type="RefSeq" id="XP_003081342.1">
    <property type="nucleotide sequence ID" value="XM_003081294.1"/>
</dbReference>
<accession>Q011B9</accession>
<dbReference type="OrthoDB" id="3980at2759"/>
<dbReference type="AlphaFoldDB" id="Q011B9"/>
<organism evidence="2 3">
    <name type="scientific">Ostreococcus tauri</name>
    <name type="common">Marine green alga</name>
    <dbReference type="NCBI Taxonomy" id="70448"/>
    <lineage>
        <taxon>Eukaryota</taxon>
        <taxon>Viridiplantae</taxon>
        <taxon>Chlorophyta</taxon>
        <taxon>Mamiellophyceae</taxon>
        <taxon>Mamiellales</taxon>
        <taxon>Bathycoccaceae</taxon>
        <taxon>Ostreococcus</taxon>
    </lineage>
</organism>
<dbReference type="STRING" id="70448.Q011B9"/>
<feature type="region of interest" description="Disordered" evidence="1">
    <location>
        <begin position="1"/>
        <end position="41"/>
    </location>
</feature>
<protein>
    <recommendedName>
        <fullName evidence="4">Alpha/Beta hydrolase protein</fullName>
    </recommendedName>
</protein>
<proteinExistence type="predicted"/>
<evidence type="ECO:0000256" key="1">
    <source>
        <dbReference type="SAM" id="MobiDB-lite"/>
    </source>
</evidence>
<gene>
    <name evidence="2" type="ORF">OT_ostta09g03520</name>
</gene>
<dbReference type="KEGG" id="ota:OT_ostta09g03520"/>
<dbReference type="OMA" id="VYDQEAM"/>
<dbReference type="Pfam" id="PF07082">
    <property type="entry name" value="DUF1350"/>
    <property type="match status" value="2"/>
</dbReference>
<dbReference type="PANTHER" id="PTHR34127:SF1">
    <property type="entry name" value="OS04G0405600 PROTEIN"/>
    <property type="match status" value="1"/>
</dbReference>
<evidence type="ECO:0008006" key="4">
    <source>
        <dbReference type="Google" id="ProtNLM"/>
    </source>
</evidence>
<dbReference type="Proteomes" id="UP000009170">
    <property type="component" value="Unassembled WGS sequence"/>
</dbReference>
<sequence>MRALGQRATSTTTAASERRSTPRSTAARRRVVPRVGDERNDDASSSHIVALATLSTALRRVDDARRANDGARGGWIDIAGARVRLPRGARPWACAHFVGGAALGAFPDVAYDGLLTRCADETGVAIIATAYDVDLNHEKIAKACGEMYARARAEVCEREGLDARTTPTFRFGHSLGCKLVTILACEDAARGRSGGIGGVAGDGTIDMDWDEASGTAVAARPSASGSGDVAVAGHFMVAFNNADAADSVKLIEKFARELLKKRTGESGGVGADFFSSLPSLSAFAERAVKAAGLEFVPTPKETLERARTRFVSRRTRLIKFKNDDLDQNRELMEALETRFKVYPGRVDARELDFGNHLTPVYFSLDGLKLSPALEKLVGQFSLGDEEGVKRLADEFSAFIREK</sequence>
<reference evidence="3" key="1">
    <citation type="journal article" date="2006" name="Proc. Natl. Acad. Sci. U.S.A.">
        <title>Genome analysis of the smallest free-living eukaryote Ostreococcus tauri unveils many unique features.</title>
        <authorList>
            <person name="Derelle E."/>
            <person name="Ferraz C."/>
            <person name="Rombauts S."/>
            <person name="Rouze P."/>
            <person name="Worden A.Z."/>
            <person name="Robbens S."/>
            <person name="Partensky F."/>
            <person name="Degroeve S."/>
            <person name="Echeynie S."/>
            <person name="Cooke R."/>
            <person name="Saeys Y."/>
            <person name="Wuyts J."/>
            <person name="Jabbari K."/>
            <person name="Bowler C."/>
            <person name="Panaud O."/>
            <person name="Piegu B."/>
            <person name="Ball S.G."/>
            <person name="Ral J.-P."/>
            <person name="Bouget F.-Y."/>
            <person name="Piganeau G."/>
            <person name="De Baets B."/>
            <person name="Picard A."/>
            <person name="Delseny M."/>
            <person name="Demaille J."/>
            <person name="Van de Peer Y."/>
            <person name="Moreau H."/>
        </authorList>
    </citation>
    <scope>NUCLEOTIDE SEQUENCE [LARGE SCALE GENOMIC DNA]</scope>
    <source>
        <strain evidence="3">OTTH 0595 / CCAP 157/2 / RCC745</strain>
    </source>
</reference>
<dbReference type="GeneID" id="9831911"/>
<dbReference type="ESTHER" id="ostta-q011b9">
    <property type="family name" value="Duf_1350"/>
</dbReference>
<dbReference type="InterPro" id="IPR010765">
    <property type="entry name" value="DUF1350"/>
</dbReference>
<evidence type="ECO:0000313" key="2">
    <source>
        <dbReference type="EMBL" id="CAL55511.1"/>
    </source>
</evidence>